<evidence type="ECO:0000259" key="3">
    <source>
        <dbReference type="Pfam" id="PF01323"/>
    </source>
</evidence>
<dbReference type="SUPFAM" id="SSF52833">
    <property type="entry name" value="Thioredoxin-like"/>
    <property type="match status" value="1"/>
</dbReference>
<dbReference type="PIRSF" id="PIRSF006386">
    <property type="entry name" value="HCCAis_GSTk"/>
    <property type="match status" value="1"/>
</dbReference>
<protein>
    <recommendedName>
        <fullName evidence="1">2-hydroxychromene-2-carboxylate isomerase</fullName>
        <ecNumber evidence="1">5.99.1.4</ecNumber>
    </recommendedName>
</protein>
<keyword evidence="5" id="KW-1185">Reference proteome</keyword>
<evidence type="ECO:0000256" key="1">
    <source>
        <dbReference type="PIRNR" id="PIRNR006386"/>
    </source>
</evidence>
<dbReference type="PANTHER" id="PTHR42943">
    <property type="entry name" value="GLUTATHIONE S-TRANSFERASE KAPPA"/>
    <property type="match status" value="1"/>
</dbReference>
<dbReference type="Pfam" id="PF01323">
    <property type="entry name" value="DSBA"/>
    <property type="match status" value="1"/>
</dbReference>
<dbReference type="GO" id="GO:0018845">
    <property type="term" value="F:2-hydroxychromene-2-carboxylate isomerase activity"/>
    <property type="evidence" value="ECO:0007669"/>
    <property type="project" value="UniProtKB-UniRule"/>
</dbReference>
<dbReference type="GO" id="GO:0016491">
    <property type="term" value="F:oxidoreductase activity"/>
    <property type="evidence" value="ECO:0007669"/>
    <property type="project" value="InterPro"/>
</dbReference>
<feature type="domain" description="DSBA-like thioredoxin" evidence="3">
    <location>
        <begin position="11"/>
        <end position="201"/>
    </location>
</feature>
<feature type="active site" description="Nucleophile" evidence="2">
    <location>
        <position position="16"/>
    </location>
</feature>
<proteinExistence type="inferred from homology"/>
<comment type="caution">
    <text evidence="4">The sequence shown here is derived from an EMBL/GenBank/DDBJ whole genome shotgun (WGS) entry which is preliminary data.</text>
</comment>
<dbReference type="AlphaFoldDB" id="A0A7W9M1B2"/>
<dbReference type="EMBL" id="JACHMO010000001">
    <property type="protein sequence ID" value="MBB5803637.1"/>
    <property type="molecule type" value="Genomic_DNA"/>
</dbReference>
<name>A0A7W9M1B2_9PSEU</name>
<comment type="similarity">
    <text evidence="1">Belongs to the GST superfamily. NadH family.</text>
</comment>
<dbReference type="Gene3D" id="3.40.30.10">
    <property type="entry name" value="Glutaredoxin"/>
    <property type="match status" value="1"/>
</dbReference>
<dbReference type="InterPro" id="IPR036249">
    <property type="entry name" value="Thioredoxin-like_sf"/>
</dbReference>
<evidence type="ECO:0000313" key="4">
    <source>
        <dbReference type="EMBL" id="MBB5803637.1"/>
    </source>
</evidence>
<gene>
    <name evidence="4" type="ORF">F4560_003405</name>
</gene>
<dbReference type="Proteomes" id="UP000552097">
    <property type="component" value="Unassembled WGS sequence"/>
</dbReference>
<dbReference type="InterPro" id="IPR051924">
    <property type="entry name" value="GST_Kappa/NadH"/>
</dbReference>
<dbReference type="PANTHER" id="PTHR42943:SF2">
    <property type="entry name" value="GLUTATHIONE S-TRANSFERASE KAPPA 1"/>
    <property type="match status" value="1"/>
</dbReference>
<dbReference type="EC" id="5.99.1.4" evidence="1"/>
<accession>A0A7W9M1B2</accession>
<evidence type="ECO:0000256" key="2">
    <source>
        <dbReference type="PIRSR" id="PIRSR006386-1"/>
    </source>
</evidence>
<comment type="catalytic activity">
    <reaction evidence="1">
        <text>2-hydroxychromene-2-carboxylate = (3E)-4-(2-hydroxyphenyl)-2-oxobut-3-enoate</text>
        <dbReference type="Rhea" id="RHEA:27401"/>
        <dbReference type="ChEBI" id="CHEBI:59350"/>
        <dbReference type="ChEBI" id="CHEBI:59353"/>
        <dbReference type="EC" id="5.99.1.4"/>
    </reaction>
</comment>
<keyword evidence="1 4" id="KW-0413">Isomerase</keyword>
<dbReference type="RefSeq" id="WP_184921060.1">
    <property type="nucleotide sequence ID" value="NZ_JACHMO010000001.1"/>
</dbReference>
<dbReference type="InterPro" id="IPR014440">
    <property type="entry name" value="HCCAis_GSTk"/>
</dbReference>
<reference evidence="4 5" key="1">
    <citation type="submission" date="2020-08" db="EMBL/GenBank/DDBJ databases">
        <title>Sequencing the genomes of 1000 actinobacteria strains.</title>
        <authorList>
            <person name="Klenk H.-P."/>
        </authorList>
    </citation>
    <scope>NUCLEOTIDE SEQUENCE [LARGE SCALE GENOMIC DNA]</scope>
    <source>
        <strain evidence="4 5">DSM 45486</strain>
    </source>
</reference>
<dbReference type="InterPro" id="IPR001853">
    <property type="entry name" value="DSBA-like_thioredoxin_dom"/>
</dbReference>
<evidence type="ECO:0000313" key="5">
    <source>
        <dbReference type="Proteomes" id="UP000552097"/>
    </source>
</evidence>
<sequence length="240" mass="26704">MARIKRPPRWYFSLRSPYSWFAYRELGERYPDVLDAVEWIPYWDPDAETERLLDQDGVKLAYSQMTRAKNFYILQDTRRWSRARGWQMTWPADRDPDWDVAHLPYFPAAAAGLGRDYVAAAYRARWERGEDICDRATIARLAEEIGVDPDEMIAAIDDPVVRKQGAQCLAGAAADGLFGVPFFACGPEKFWGVERAAAFAAMVRGEPVTVVSDVPWQVGAAELAEPAGLGADAGHAGGCG</sequence>
<organism evidence="4 5">
    <name type="scientific">Saccharothrix ecbatanensis</name>
    <dbReference type="NCBI Taxonomy" id="1105145"/>
    <lineage>
        <taxon>Bacteria</taxon>
        <taxon>Bacillati</taxon>
        <taxon>Actinomycetota</taxon>
        <taxon>Actinomycetes</taxon>
        <taxon>Pseudonocardiales</taxon>
        <taxon>Pseudonocardiaceae</taxon>
        <taxon>Saccharothrix</taxon>
    </lineage>
</organism>